<dbReference type="EMBL" id="JABZRE010000001">
    <property type="protein sequence ID" value="MBF1306264.1"/>
    <property type="molecule type" value="Genomic_DNA"/>
</dbReference>
<sequence>MMLKKKSFTLIATAIIIAVIGGVRSSAIGHSPAFEGYKINDEERRAEITKAVSGELNKILPMTNEAYKNTMIHEKLHTNYQDVGYPSINDGNNEGITEENKIDVNSLKKPITEPSKRALAEQVRFYQFNFTNGLHYTGIDPNDGHTQDLEASNKLNFFDYVNLIESIRDNPSYSKSVKEKKLTVVEEDLQASIDLLYGGNKFNNNLKALDQIKTVSIPFNYNKYSYLQLLAAYNKDDAINATLSYYSEIIDTLNTIRLYSAGVRQGKDVSLNTAVLADKLNKKYNIVQEKLIEPIAKVVDRDYKEQEALKAGESLEKEQLSKEFKTIKE</sequence>
<proteinExistence type="predicted"/>
<organism evidence="1 2">
    <name type="scientific">Parvimonas micra</name>
    <dbReference type="NCBI Taxonomy" id="33033"/>
    <lineage>
        <taxon>Bacteria</taxon>
        <taxon>Bacillati</taxon>
        <taxon>Bacillota</taxon>
        <taxon>Tissierellia</taxon>
        <taxon>Tissierellales</taxon>
        <taxon>Peptoniphilaceae</taxon>
        <taxon>Parvimonas</taxon>
    </lineage>
</organism>
<protein>
    <submittedName>
        <fullName evidence="1">Uncharacterized protein</fullName>
    </submittedName>
</protein>
<comment type="caution">
    <text evidence="1">The sequence shown here is derived from an EMBL/GenBank/DDBJ whole genome shotgun (WGS) entry which is preliminary data.</text>
</comment>
<dbReference type="RefSeq" id="WP_278476715.1">
    <property type="nucleotide sequence ID" value="NZ_JABZRE010000001.1"/>
</dbReference>
<reference evidence="1" key="1">
    <citation type="submission" date="2020-04" db="EMBL/GenBank/DDBJ databases">
        <title>Deep metagenomics examines the oral microbiome during advanced dental caries in children, revealing novel taxa and co-occurrences with host molecules.</title>
        <authorList>
            <person name="Baker J.L."/>
            <person name="Morton J.T."/>
            <person name="Dinis M."/>
            <person name="Alvarez R."/>
            <person name="Tran N.C."/>
            <person name="Knight R."/>
            <person name="Edlund A."/>
        </authorList>
    </citation>
    <scope>NUCLEOTIDE SEQUENCE</scope>
    <source>
        <strain evidence="1">JCVI_23_bin.11</strain>
    </source>
</reference>
<gene>
    <name evidence="1" type="ORF">HXM94_00555</name>
</gene>
<evidence type="ECO:0000313" key="1">
    <source>
        <dbReference type="EMBL" id="MBF1306264.1"/>
    </source>
</evidence>
<name>A0A930H4I7_9FIRM</name>
<dbReference type="AlphaFoldDB" id="A0A930H4I7"/>
<evidence type="ECO:0000313" key="2">
    <source>
        <dbReference type="Proteomes" id="UP000758611"/>
    </source>
</evidence>
<dbReference type="Proteomes" id="UP000758611">
    <property type="component" value="Unassembled WGS sequence"/>
</dbReference>
<accession>A0A930H4I7</accession>